<evidence type="ECO:0000259" key="1">
    <source>
        <dbReference type="Pfam" id="PF06985"/>
    </source>
</evidence>
<feature type="domain" description="Heterokaryon incompatibility" evidence="1">
    <location>
        <begin position="41"/>
        <end position="125"/>
    </location>
</feature>
<keyword evidence="3" id="KW-1185">Reference proteome</keyword>
<dbReference type="GeneID" id="27311907"/>
<dbReference type="InterPro" id="IPR010730">
    <property type="entry name" value="HET"/>
</dbReference>
<sequence length="455" mass="50999">MLLHFMTRADSSCSDAVEIADQYWKLTAQDVAVSGEDFEPFICISYSWGSAKEASPFRNKLKISTRTIPALTVVSKLRPSCKNFWIDAFCVPQESPQRQYVLESMGLIYATAAEVITVLSTQTKPALECTATQDHICFQYLDALEEDAWVSRAWTYQEAANAKLLSFTYEGATDLVIGAMDFLNAIGYTKTLLADSEAYIDLVRPYPRLSLLEDLLAEYCMGGHQNHSALAIMSNMEQRTQERPEDHFYAMIGVISDSQASSYGIENPCELFMTLCERKGDYSFIYSVSKRESVPSKRWRPVPDNLRAIMTNHSWGKQQSAHKEGEELYLDHMMVPRLTSSPSEDVEFIKCARSIMHRSDAMEPLTPLHQKVFRGLETMGFSGSSDPIHAEKGVFFPAQDVSYATIITLMVSTEVLWSFGAPGLVHHKVDDTDAYTAGVYVGVVDKESTSSIKMN</sequence>
<organism evidence="2 3">
    <name type="scientific">Verruconis gallopava</name>
    <dbReference type="NCBI Taxonomy" id="253628"/>
    <lineage>
        <taxon>Eukaryota</taxon>
        <taxon>Fungi</taxon>
        <taxon>Dikarya</taxon>
        <taxon>Ascomycota</taxon>
        <taxon>Pezizomycotina</taxon>
        <taxon>Dothideomycetes</taxon>
        <taxon>Pleosporomycetidae</taxon>
        <taxon>Venturiales</taxon>
        <taxon>Sympoventuriaceae</taxon>
        <taxon>Verruconis</taxon>
    </lineage>
</organism>
<name>A0A0D2B2A4_9PEZI</name>
<dbReference type="VEuPathDB" id="FungiDB:PV09_03934"/>
<gene>
    <name evidence="2" type="ORF">PV09_03934</name>
</gene>
<dbReference type="InParanoid" id="A0A0D2B2A4"/>
<protein>
    <recommendedName>
        <fullName evidence="1">Heterokaryon incompatibility domain-containing protein</fullName>
    </recommendedName>
</protein>
<dbReference type="STRING" id="253628.A0A0D2B2A4"/>
<dbReference type="PANTHER" id="PTHR24148">
    <property type="entry name" value="ANKYRIN REPEAT DOMAIN-CONTAINING PROTEIN 39 HOMOLOG-RELATED"/>
    <property type="match status" value="1"/>
</dbReference>
<dbReference type="PANTHER" id="PTHR24148:SF73">
    <property type="entry name" value="HET DOMAIN PROTEIN (AFU_ORTHOLOGUE AFUA_8G01020)"/>
    <property type="match status" value="1"/>
</dbReference>
<proteinExistence type="predicted"/>
<dbReference type="Pfam" id="PF06985">
    <property type="entry name" value="HET"/>
    <property type="match status" value="1"/>
</dbReference>
<dbReference type="HOGENOM" id="CLU_015196_0_0_1"/>
<evidence type="ECO:0000313" key="3">
    <source>
        <dbReference type="Proteomes" id="UP000053259"/>
    </source>
</evidence>
<dbReference type="InterPro" id="IPR052895">
    <property type="entry name" value="HetReg/Transcr_Mod"/>
</dbReference>
<dbReference type="OrthoDB" id="6329284at2759"/>
<accession>A0A0D2B2A4</accession>
<dbReference type="AlphaFoldDB" id="A0A0D2B2A4"/>
<dbReference type="Proteomes" id="UP000053259">
    <property type="component" value="Unassembled WGS sequence"/>
</dbReference>
<dbReference type="RefSeq" id="XP_016215293.1">
    <property type="nucleotide sequence ID" value="XM_016357204.1"/>
</dbReference>
<dbReference type="EMBL" id="KN847538">
    <property type="protein sequence ID" value="KIW05424.1"/>
    <property type="molecule type" value="Genomic_DNA"/>
</dbReference>
<evidence type="ECO:0000313" key="2">
    <source>
        <dbReference type="EMBL" id="KIW05424.1"/>
    </source>
</evidence>
<reference evidence="2 3" key="1">
    <citation type="submission" date="2015-01" db="EMBL/GenBank/DDBJ databases">
        <title>The Genome Sequence of Ochroconis gallopava CBS43764.</title>
        <authorList>
            <consortium name="The Broad Institute Genomics Platform"/>
            <person name="Cuomo C."/>
            <person name="de Hoog S."/>
            <person name="Gorbushina A."/>
            <person name="Stielow B."/>
            <person name="Teixiera M."/>
            <person name="Abouelleil A."/>
            <person name="Chapman S.B."/>
            <person name="Priest M."/>
            <person name="Young S.K."/>
            <person name="Wortman J."/>
            <person name="Nusbaum C."/>
            <person name="Birren B."/>
        </authorList>
    </citation>
    <scope>NUCLEOTIDE SEQUENCE [LARGE SCALE GENOMIC DNA]</scope>
    <source>
        <strain evidence="2 3">CBS 43764</strain>
    </source>
</reference>